<feature type="domain" description="Dynein heavy chain tail" evidence="1">
    <location>
        <begin position="28"/>
        <end position="122"/>
    </location>
</feature>
<evidence type="ECO:0000313" key="2">
    <source>
        <dbReference type="EMBL" id="EUB62358.1"/>
    </source>
</evidence>
<proteinExistence type="predicted"/>
<dbReference type="OrthoDB" id="6112790at2759"/>
<evidence type="ECO:0000313" key="3">
    <source>
        <dbReference type="Proteomes" id="UP000019149"/>
    </source>
</evidence>
<accession>W6UMS2</accession>
<organism evidence="2 3">
    <name type="scientific">Echinococcus granulosus</name>
    <name type="common">Hydatid tapeworm</name>
    <dbReference type="NCBI Taxonomy" id="6210"/>
    <lineage>
        <taxon>Eukaryota</taxon>
        <taxon>Metazoa</taxon>
        <taxon>Spiralia</taxon>
        <taxon>Lophotrochozoa</taxon>
        <taxon>Platyhelminthes</taxon>
        <taxon>Cestoda</taxon>
        <taxon>Eucestoda</taxon>
        <taxon>Cyclophyllidea</taxon>
        <taxon>Taeniidae</taxon>
        <taxon>Echinococcus</taxon>
        <taxon>Echinococcus granulosus group</taxon>
    </lineage>
</organism>
<protein>
    <submittedName>
        <fullName evidence="2">Dynein heavy chain 9, axonemal</fullName>
    </submittedName>
</protein>
<comment type="caution">
    <text evidence="2">The sequence shown here is derived from an EMBL/GenBank/DDBJ whole genome shotgun (WGS) entry which is preliminary data.</text>
</comment>
<dbReference type="KEGG" id="egl:EGR_02811"/>
<reference evidence="2 3" key="1">
    <citation type="journal article" date="2013" name="Nat. Genet.">
        <title>The genome of the hydatid tapeworm Echinococcus granulosus.</title>
        <authorList>
            <person name="Zheng H."/>
            <person name="Zhang W."/>
            <person name="Zhang L."/>
            <person name="Zhang Z."/>
            <person name="Li J."/>
            <person name="Lu G."/>
            <person name="Zhu Y."/>
            <person name="Wang Y."/>
            <person name="Huang Y."/>
            <person name="Liu J."/>
            <person name="Kang H."/>
            <person name="Chen J."/>
            <person name="Wang L."/>
            <person name="Chen A."/>
            <person name="Yu S."/>
            <person name="Gao Z."/>
            <person name="Jin L."/>
            <person name="Gu W."/>
            <person name="Wang Z."/>
            <person name="Zhao L."/>
            <person name="Shi B."/>
            <person name="Wen H."/>
            <person name="Lin R."/>
            <person name="Jones M.K."/>
            <person name="Brejova B."/>
            <person name="Vinar T."/>
            <person name="Zhao G."/>
            <person name="McManus D.P."/>
            <person name="Chen Z."/>
            <person name="Zhou Y."/>
            <person name="Wang S."/>
        </authorList>
    </citation>
    <scope>NUCLEOTIDE SEQUENCE [LARGE SCALE GENOMIC DNA]</scope>
</reference>
<dbReference type="CTD" id="36338526"/>
<dbReference type="GeneID" id="36338526"/>
<dbReference type="Pfam" id="PF08385">
    <property type="entry name" value="DHC_N1"/>
    <property type="match status" value="1"/>
</dbReference>
<gene>
    <name evidence="2" type="ORF">EGR_02811</name>
</gene>
<dbReference type="STRING" id="6210.W6UMS2"/>
<dbReference type="EMBL" id="APAU02000013">
    <property type="protein sequence ID" value="EUB62358.1"/>
    <property type="molecule type" value="Genomic_DNA"/>
</dbReference>
<dbReference type="RefSeq" id="XP_024353554.1">
    <property type="nucleotide sequence ID" value="XM_024492060.1"/>
</dbReference>
<keyword evidence="3" id="KW-1185">Reference proteome</keyword>
<dbReference type="Proteomes" id="UP000019149">
    <property type="component" value="Unassembled WGS sequence"/>
</dbReference>
<evidence type="ECO:0000259" key="1">
    <source>
        <dbReference type="Pfam" id="PF08385"/>
    </source>
</evidence>
<name>W6UMS2_ECHGR</name>
<dbReference type="InterPro" id="IPR013594">
    <property type="entry name" value="Dynein_heavy_tail"/>
</dbReference>
<sequence length="216" mass="23678">MIDGESNAEEAPLCALMLPRGGTVPTAILSAAIDFAELERCIIGGVMGAYLSSQVSAIFDEFADNFKEFSQRDYDCLDLESSEFKQELNDISAKFDDYEQRLGSVFCQALNDCPTVQHASKVRPILLRAADDHPKRQKAVAMGAKSCPAILSRFRAACKEVEEVSPVHLIDIFVQLRIASVANGIPVENGSEVVIKVRRHFQSFCREPSPILPSAA</sequence>
<dbReference type="AlphaFoldDB" id="W6UMS2"/>